<dbReference type="Proteomes" id="UP000033572">
    <property type="component" value="Unassembled WGS sequence"/>
</dbReference>
<organism evidence="2 3">
    <name type="scientific">Microbacterium foliorum</name>
    <dbReference type="NCBI Taxonomy" id="104336"/>
    <lineage>
        <taxon>Bacteria</taxon>
        <taxon>Bacillati</taxon>
        <taxon>Actinomycetota</taxon>
        <taxon>Actinomycetes</taxon>
        <taxon>Micrococcales</taxon>
        <taxon>Microbacteriaceae</taxon>
        <taxon>Microbacterium</taxon>
    </lineage>
</organism>
<gene>
    <name evidence="2" type="ORF">RN50_01996</name>
</gene>
<evidence type="ECO:0000313" key="2">
    <source>
        <dbReference type="EMBL" id="KJL20152.1"/>
    </source>
</evidence>
<dbReference type="Pfam" id="PF03473">
    <property type="entry name" value="MOSC"/>
    <property type="match status" value="1"/>
</dbReference>
<dbReference type="InterPro" id="IPR005303">
    <property type="entry name" value="MOCOS_middle"/>
</dbReference>
<dbReference type="GO" id="GO:0030170">
    <property type="term" value="F:pyridoxal phosphate binding"/>
    <property type="evidence" value="ECO:0007669"/>
    <property type="project" value="InterPro"/>
</dbReference>
<evidence type="ECO:0000259" key="1">
    <source>
        <dbReference type="PROSITE" id="PS51340"/>
    </source>
</evidence>
<keyword evidence="3" id="KW-1185">Reference proteome</keyword>
<protein>
    <submittedName>
        <fullName evidence="2">MOSC domain protein</fullName>
    </submittedName>
</protein>
<feature type="domain" description="MOSC" evidence="1">
    <location>
        <begin position="117"/>
        <end position="270"/>
    </location>
</feature>
<dbReference type="InterPro" id="IPR011037">
    <property type="entry name" value="Pyrv_Knase-like_insert_dom_sf"/>
</dbReference>
<dbReference type="SUPFAM" id="SSF50800">
    <property type="entry name" value="PK beta-barrel domain-like"/>
    <property type="match status" value="1"/>
</dbReference>
<dbReference type="Pfam" id="PF03476">
    <property type="entry name" value="MOSC_N"/>
    <property type="match status" value="1"/>
</dbReference>
<dbReference type="GeneID" id="94443185"/>
<dbReference type="InterPro" id="IPR005302">
    <property type="entry name" value="MoCF_Sase_C"/>
</dbReference>
<name>A0A0F0KGX3_9MICO</name>
<dbReference type="GO" id="GO:0003824">
    <property type="term" value="F:catalytic activity"/>
    <property type="evidence" value="ECO:0007669"/>
    <property type="project" value="InterPro"/>
</dbReference>
<proteinExistence type="predicted"/>
<evidence type="ECO:0000313" key="3">
    <source>
        <dbReference type="Proteomes" id="UP000033572"/>
    </source>
</evidence>
<dbReference type="KEGG" id="mfol:DXT68_02165"/>
<sequence>MPRVTALYRHPIKGFTAESVEELQVQSDGRVAGDRVLAFRFADAATPERRDDGLDHWPKARGLSLQDFPSVAALRTRYDDTSGRVRIGHGGDLLVEAGLDADGRTALAEAVTEFVLATPEGRKLSRPGRLPLVLVGDGETARFQDRARGFISVHGRASTLALSGALGIDVDDRRFRSNIVIDGVDAWEELDWSGEVRIGEVTLQTEGPIVRCLATHANPDTGLRDAKVLTTLTGALAQEEPTLGRLLLPATTEGSVSSGTIRLGDDVRLPTVQRTPATA</sequence>
<dbReference type="PATRIC" id="fig|104336.4.peg.2034"/>
<dbReference type="GO" id="GO:0030151">
    <property type="term" value="F:molybdenum ion binding"/>
    <property type="evidence" value="ECO:0007669"/>
    <property type="project" value="InterPro"/>
</dbReference>
<comment type="caution">
    <text evidence="2">The sequence shown here is derived from an EMBL/GenBank/DDBJ whole genome shotgun (WGS) entry which is preliminary data.</text>
</comment>
<dbReference type="PROSITE" id="PS51340">
    <property type="entry name" value="MOSC"/>
    <property type="match status" value="1"/>
</dbReference>
<reference evidence="2 3" key="1">
    <citation type="submission" date="2015-02" db="EMBL/GenBank/DDBJ databases">
        <title>Draft genome sequences of ten Microbacterium spp. with emphasis on heavy metal contaminated environments.</title>
        <authorList>
            <person name="Corretto E."/>
        </authorList>
    </citation>
    <scope>NUCLEOTIDE SEQUENCE [LARGE SCALE GENOMIC DNA]</scope>
    <source>
        <strain evidence="2 3">DSM 12966</strain>
    </source>
</reference>
<dbReference type="AlphaFoldDB" id="A0A0F0KGX3"/>
<dbReference type="EMBL" id="JYIU01000043">
    <property type="protein sequence ID" value="KJL20152.1"/>
    <property type="molecule type" value="Genomic_DNA"/>
</dbReference>
<dbReference type="RefSeq" id="WP_045254363.1">
    <property type="nucleotide sequence ID" value="NZ_CP031425.1"/>
</dbReference>
<accession>A0A0F0KGX3</accession>